<organism evidence="2 3">
    <name type="scientific">Fistulifera solaris</name>
    <name type="common">Oleaginous diatom</name>
    <dbReference type="NCBI Taxonomy" id="1519565"/>
    <lineage>
        <taxon>Eukaryota</taxon>
        <taxon>Sar</taxon>
        <taxon>Stramenopiles</taxon>
        <taxon>Ochrophyta</taxon>
        <taxon>Bacillariophyta</taxon>
        <taxon>Bacillariophyceae</taxon>
        <taxon>Bacillariophycidae</taxon>
        <taxon>Naviculales</taxon>
        <taxon>Naviculaceae</taxon>
        <taxon>Fistulifera</taxon>
    </lineage>
</organism>
<keyword evidence="3" id="KW-1185">Reference proteome</keyword>
<dbReference type="AlphaFoldDB" id="A0A1Z5JF95"/>
<dbReference type="PANTHER" id="PTHR47169">
    <property type="entry name" value="OS01G0541250 PROTEIN"/>
    <property type="match status" value="1"/>
</dbReference>
<dbReference type="OrthoDB" id="46625at2759"/>
<proteinExistence type="predicted"/>
<dbReference type="InterPro" id="IPR057560">
    <property type="entry name" value="Znf_SCAND3"/>
</dbReference>
<dbReference type="Proteomes" id="UP000198406">
    <property type="component" value="Unassembled WGS sequence"/>
</dbReference>
<dbReference type="InterPro" id="IPR036397">
    <property type="entry name" value="RNaseH_sf"/>
</dbReference>
<reference evidence="2 3" key="1">
    <citation type="journal article" date="2015" name="Plant Cell">
        <title>Oil accumulation by the oleaginous diatom Fistulifera solaris as revealed by the genome and transcriptome.</title>
        <authorList>
            <person name="Tanaka T."/>
            <person name="Maeda Y."/>
            <person name="Veluchamy A."/>
            <person name="Tanaka M."/>
            <person name="Abida H."/>
            <person name="Marechal E."/>
            <person name="Bowler C."/>
            <person name="Muto M."/>
            <person name="Sunaga Y."/>
            <person name="Tanaka M."/>
            <person name="Yoshino T."/>
            <person name="Taniguchi T."/>
            <person name="Fukuda Y."/>
            <person name="Nemoto M."/>
            <person name="Matsumoto M."/>
            <person name="Wong P.S."/>
            <person name="Aburatani S."/>
            <person name="Fujibuchi W."/>
        </authorList>
    </citation>
    <scope>NUCLEOTIDE SEQUENCE [LARGE SCALE GENOMIC DNA]</scope>
    <source>
        <strain evidence="2 3">JPCC DA0580</strain>
    </source>
</reference>
<dbReference type="InParanoid" id="A0A1Z5JF95"/>
<dbReference type="EMBL" id="BDSP01000053">
    <property type="protein sequence ID" value="GAX12673.1"/>
    <property type="molecule type" value="Genomic_DNA"/>
</dbReference>
<accession>A0A1Z5JF95</accession>
<dbReference type="GO" id="GO:0003676">
    <property type="term" value="F:nucleic acid binding"/>
    <property type="evidence" value="ECO:0007669"/>
    <property type="project" value="InterPro"/>
</dbReference>
<dbReference type="Pfam" id="PF23663">
    <property type="entry name" value="Znf_SCAND3"/>
    <property type="match status" value="1"/>
</dbReference>
<comment type="caution">
    <text evidence="2">The sequence shown here is derived from an EMBL/GenBank/DDBJ whole genome shotgun (WGS) entry which is preliminary data.</text>
</comment>
<evidence type="ECO:0000313" key="2">
    <source>
        <dbReference type="EMBL" id="GAX12673.1"/>
    </source>
</evidence>
<protein>
    <recommendedName>
        <fullName evidence="1">SCAN domain-containing protein</fullName>
    </recommendedName>
</protein>
<feature type="domain" description="SCAN" evidence="1">
    <location>
        <begin position="344"/>
        <end position="377"/>
    </location>
</feature>
<dbReference type="Gene3D" id="3.30.420.10">
    <property type="entry name" value="Ribonuclease H-like superfamily/Ribonuclease H"/>
    <property type="match status" value="1"/>
</dbReference>
<dbReference type="PANTHER" id="PTHR47169:SF2">
    <property type="entry name" value="OS01G0541250 PROTEIN"/>
    <property type="match status" value="1"/>
</dbReference>
<name>A0A1Z5JF95_FISSO</name>
<sequence>MFDRMMNYIHIDEKWFYMTKVNENYYLLPWEETPKRTTKSKRFITKVMFLAAVTRPRFDHVENKVFDGKIGIWPFVYKKPVKRNSKNRERGTLETKAMTSVTKDVIRQMIIEELLPAIKEKMLCSERHRIIIQQDNAKPHCDVDDPILIEAAEDGNFGISFRCQPPNSPDLNVLDLGFLNSIQSLQHKKVPKIIDDLVAAVEESFDELTSDTLNDVFLSLQMAMQATMRCGGGNSYKLGHMKKKALRRKNLLPESLLCDPTVLDRAAVLARVTHTPVRASAPTNAATAPAVNALATPTALTLRVSAPSTNAMIAPPPDGSKLFSLCEVGEKVNCGFCGKPADAAHFCLICSYVVHAICGTSDGEEGYGKPVTCYRCKPSNSL</sequence>
<gene>
    <name evidence="2" type="ORF">FisN_13Lu158</name>
</gene>
<evidence type="ECO:0000313" key="3">
    <source>
        <dbReference type="Proteomes" id="UP000198406"/>
    </source>
</evidence>
<evidence type="ECO:0000259" key="1">
    <source>
        <dbReference type="Pfam" id="PF23663"/>
    </source>
</evidence>